<evidence type="ECO:0000313" key="5">
    <source>
        <dbReference type="Proteomes" id="UP001632038"/>
    </source>
</evidence>
<reference evidence="5" key="1">
    <citation type="journal article" date="2024" name="IScience">
        <title>Strigolactones Initiate the Formation of Haustorium-like Structures in Castilleja.</title>
        <authorList>
            <person name="Buerger M."/>
            <person name="Peterson D."/>
            <person name="Chory J."/>
        </authorList>
    </citation>
    <scope>NUCLEOTIDE SEQUENCE [LARGE SCALE GENOMIC DNA]</scope>
</reference>
<dbReference type="Proteomes" id="UP001632038">
    <property type="component" value="Unassembled WGS sequence"/>
</dbReference>
<evidence type="ECO:0000256" key="2">
    <source>
        <dbReference type="SAM" id="SignalP"/>
    </source>
</evidence>
<dbReference type="EMBL" id="JAVIJP010000007">
    <property type="protein sequence ID" value="KAL3650373.1"/>
    <property type="molecule type" value="Genomic_DNA"/>
</dbReference>
<feature type="domain" description="Prolamin-like" evidence="3">
    <location>
        <begin position="68"/>
        <end position="141"/>
    </location>
</feature>
<dbReference type="InterPro" id="IPR040220">
    <property type="entry name" value="DD11"/>
</dbReference>
<organism evidence="4 5">
    <name type="scientific">Castilleja foliolosa</name>
    <dbReference type="NCBI Taxonomy" id="1961234"/>
    <lineage>
        <taxon>Eukaryota</taxon>
        <taxon>Viridiplantae</taxon>
        <taxon>Streptophyta</taxon>
        <taxon>Embryophyta</taxon>
        <taxon>Tracheophyta</taxon>
        <taxon>Spermatophyta</taxon>
        <taxon>Magnoliopsida</taxon>
        <taxon>eudicotyledons</taxon>
        <taxon>Gunneridae</taxon>
        <taxon>Pentapetalae</taxon>
        <taxon>asterids</taxon>
        <taxon>lamiids</taxon>
        <taxon>Lamiales</taxon>
        <taxon>Orobanchaceae</taxon>
        <taxon>Pedicularideae</taxon>
        <taxon>Castillejinae</taxon>
        <taxon>Castilleja</taxon>
    </lineage>
</organism>
<evidence type="ECO:0000256" key="1">
    <source>
        <dbReference type="ARBA" id="ARBA00022729"/>
    </source>
</evidence>
<dbReference type="PANTHER" id="PTHR31207:SF35">
    <property type="entry name" value="PROLAMIN-LIKE DOMAIN-CONTAINING PROTEIN"/>
    <property type="match status" value="1"/>
</dbReference>
<protein>
    <recommendedName>
        <fullName evidence="3">Prolamin-like domain-containing protein</fullName>
    </recommendedName>
</protein>
<evidence type="ECO:0000313" key="4">
    <source>
        <dbReference type="EMBL" id="KAL3650373.1"/>
    </source>
</evidence>
<name>A0ABD3E7Q6_9LAMI</name>
<feature type="signal peptide" evidence="2">
    <location>
        <begin position="1"/>
        <end position="24"/>
    </location>
</feature>
<dbReference type="InterPro" id="IPR008502">
    <property type="entry name" value="Prolamin-like"/>
</dbReference>
<keyword evidence="5" id="KW-1185">Reference proteome</keyword>
<evidence type="ECO:0000259" key="3">
    <source>
        <dbReference type="Pfam" id="PF05617"/>
    </source>
</evidence>
<sequence length="162" mass="18041">MTKPSLLFALAATFLSLAAFSATALNHHNAPAPAPHISQIPAEEPHLEGRKKSRPAEPYPGFYALVDQCLRKLSSNCGLDIFTAIFGDDKAVSDQCCVNLVAMGRRCHRKILKATMLLPEFEKRELGEIKNRDAEIWSHCVLVSQKSKFEYLWPTNPPPINI</sequence>
<feature type="chain" id="PRO_5044746948" description="Prolamin-like domain-containing protein" evidence="2">
    <location>
        <begin position="25"/>
        <end position="162"/>
    </location>
</feature>
<proteinExistence type="predicted"/>
<keyword evidence="1 2" id="KW-0732">Signal</keyword>
<gene>
    <name evidence="4" type="ORF">CASFOL_006776</name>
</gene>
<comment type="caution">
    <text evidence="4">The sequence shown here is derived from an EMBL/GenBank/DDBJ whole genome shotgun (WGS) entry which is preliminary data.</text>
</comment>
<accession>A0ABD3E7Q6</accession>
<dbReference type="Pfam" id="PF05617">
    <property type="entry name" value="Prolamin_like"/>
    <property type="match status" value="1"/>
</dbReference>
<dbReference type="PANTHER" id="PTHR31207">
    <property type="entry name" value="ECA1 GAMETOGENESIS FAMILY PROTEIN (DUF784)-RELATED-RELATED"/>
    <property type="match status" value="1"/>
</dbReference>
<dbReference type="AlphaFoldDB" id="A0ABD3E7Q6"/>